<dbReference type="Proteomes" id="UP000259273">
    <property type="component" value="Unassembled WGS sequence"/>
</dbReference>
<dbReference type="EMBL" id="DMND01000048">
    <property type="protein sequence ID" value="HAN26623.1"/>
    <property type="molecule type" value="Genomic_DNA"/>
</dbReference>
<evidence type="ECO:0000313" key="1">
    <source>
        <dbReference type="EMBL" id="HAN26623.1"/>
    </source>
</evidence>
<name>A0A3C1KJH7_9GAMM</name>
<evidence type="ECO:0000313" key="2">
    <source>
        <dbReference type="Proteomes" id="UP000259273"/>
    </source>
</evidence>
<comment type="caution">
    <text evidence="1">The sequence shown here is derived from an EMBL/GenBank/DDBJ whole genome shotgun (WGS) entry which is preliminary data.</text>
</comment>
<gene>
    <name evidence="1" type="ORF">DCP75_02655</name>
</gene>
<protein>
    <submittedName>
        <fullName evidence="1">Uncharacterized protein</fullName>
    </submittedName>
</protein>
<organism evidence="1 2">
    <name type="scientific">Haliea salexigens</name>
    <dbReference type="NCBI Taxonomy" id="287487"/>
    <lineage>
        <taxon>Bacteria</taxon>
        <taxon>Pseudomonadati</taxon>
        <taxon>Pseudomonadota</taxon>
        <taxon>Gammaproteobacteria</taxon>
        <taxon>Cellvibrionales</taxon>
        <taxon>Halieaceae</taxon>
        <taxon>Haliea</taxon>
    </lineage>
</organism>
<accession>A0A3C1KJH7</accession>
<reference evidence="1 2" key="1">
    <citation type="journal article" date="2018" name="Nat. Biotechnol.">
        <title>A standardized bacterial taxonomy based on genome phylogeny substantially revises the tree of life.</title>
        <authorList>
            <person name="Parks D.H."/>
            <person name="Chuvochina M."/>
            <person name="Waite D.W."/>
            <person name="Rinke C."/>
            <person name="Skarshewski A."/>
            <person name="Chaumeil P.A."/>
            <person name="Hugenholtz P."/>
        </authorList>
    </citation>
    <scope>NUCLEOTIDE SEQUENCE [LARGE SCALE GENOMIC DNA]</scope>
    <source>
        <strain evidence="1">UBA9158</strain>
    </source>
</reference>
<sequence>MSKAPNLEFYGFVSLVPVEAQMESATIIDEAVQQFTAKLVVNAKMSVEIKPTILFLKYSEYSGRA</sequence>
<dbReference type="AlphaFoldDB" id="A0A3C1KJH7"/>
<proteinExistence type="predicted"/>